<dbReference type="EMBL" id="CP102453">
    <property type="protein sequence ID" value="UUX34099.1"/>
    <property type="molecule type" value="Genomic_DNA"/>
</dbReference>
<proteinExistence type="predicted"/>
<dbReference type="NCBIfam" id="TIGR00099">
    <property type="entry name" value="Cof-subfamily"/>
    <property type="match status" value="1"/>
</dbReference>
<dbReference type="InterPro" id="IPR000150">
    <property type="entry name" value="Cof"/>
</dbReference>
<dbReference type="GO" id="GO:0016787">
    <property type="term" value="F:hydrolase activity"/>
    <property type="evidence" value="ECO:0007669"/>
    <property type="project" value="UniProtKB-KW"/>
</dbReference>
<dbReference type="Gene3D" id="3.40.50.1000">
    <property type="entry name" value="HAD superfamily/HAD-like"/>
    <property type="match status" value="1"/>
</dbReference>
<dbReference type="NCBIfam" id="TIGR01484">
    <property type="entry name" value="HAD-SF-IIB"/>
    <property type="match status" value="1"/>
</dbReference>
<reference evidence="1 2" key="1">
    <citation type="submission" date="2022-08" db="EMBL/GenBank/DDBJ databases">
        <title>Aerococcaceae sp. nov isolated from spoiled eye mask.</title>
        <authorList>
            <person name="Zhou G."/>
            <person name="Xie X.-B."/>
            <person name="Shi Q.-S."/>
            <person name="Wang Y.-S."/>
            <person name="Wen X."/>
            <person name="Peng H."/>
            <person name="Yang X.-J."/>
            <person name="Tao H.-B."/>
            <person name="Huang X.-M."/>
        </authorList>
    </citation>
    <scope>NUCLEOTIDE SEQUENCE [LARGE SCALE GENOMIC DNA]</scope>
    <source>
        <strain evidence="2">DM20194951</strain>
    </source>
</reference>
<dbReference type="PANTHER" id="PTHR10000:SF8">
    <property type="entry name" value="HAD SUPERFAMILY HYDROLASE-LIKE, TYPE 3"/>
    <property type="match status" value="1"/>
</dbReference>
<dbReference type="InterPro" id="IPR006379">
    <property type="entry name" value="HAD-SF_hydro_IIB"/>
</dbReference>
<dbReference type="PROSITE" id="PS01229">
    <property type="entry name" value="COF_2"/>
    <property type="match status" value="1"/>
</dbReference>
<keyword evidence="2" id="KW-1185">Reference proteome</keyword>
<dbReference type="SFLD" id="SFLDS00003">
    <property type="entry name" value="Haloacid_Dehalogenase"/>
    <property type="match status" value="1"/>
</dbReference>
<dbReference type="Pfam" id="PF08282">
    <property type="entry name" value="Hydrolase_3"/>
    <property type="match status" value="1"/>
</dbReference>
<dbReference type="InterPro" id="IPR023214">
    <property type="entry name" value="HAD_sf"/>
</dbReference>
<dbReference type="CDD" id="cd07516">
    <property type="entry name" value="HAD_Pase"/>
    <property type="match status" value="1"/>
</dbReference>
<dbReference type="SFLD" id="SFLDG01140">
    <property type="entry name" value="C2.B:_Phosphomannomutase_and_P"/>
    <property type="match status" value="1"/>
</dbReference>
<protein>
    <submittedName>
        <fullName evidence="1">Cof-type HAD-IIB family hydrolase</fullName>
    </submittedName>
</protein>
<dbReference type="SUPFAM" id="SSF56784">
    <property type="entry name" value="HAD-like"/>
    <property type="match status" value="1"/>
</dbReference>
<name>A0ABY5P5Z2_9LACT</name>
<dbReference type="PROSITE" id="PS01228">
    <property type="entry name" value="COF_1"/>
    <property type="match status" value="1"/>
</dbReference>
<sequence length="272" mass="29932">MTIKLLAIDLDGTLLNSHKEISQANHDALHFAHQNGVKVVICTGRPYLAMKNLVDQIGLNTADDYIITYNGGQVHAANDGSIIVSHTLSKQNVLDWYYQLNALGLPISVIDQTTIYEPSPDLAVAKSEYIERTQTTLPLEIVDFNQFHSDHVFNKLVVSTDADYLDSKIPLLDSHLLQNFSVFKSRPFLLEVVAAGVTKGNTLKQLGDYLSIEPHEMMTIGDQENDLSMINLAGVGVAMGNAIPEVKSQADFISLDNDQDGVAHAIYHFIGK</sequence>
<accession>A0ABY5P5Z2</accession>
<dbReference type="RefSeq" id="WP_313793602.1">
    <property type="nucleotide sequence ID" value="NZ_CP102453.1"/>
</dbReference>
<gene>
    <name evidence="1" type="ORF">NRE15_00055</name>
</gene>
<keyword evidence="1" id="KW-0378">Hydrolase</keyword>
<evidence type="ECO:0000313" key="1">
    <source>
        <dbReference type="EMBL" id="UUX34099.1"/>
    </source>
</evidence>
<evidence type="ECO:0000313" key="2">
    <source>
        <dbReference type="Proteomes" id="UP001315967"/>
    </source>
</evidence>
<dbReference type="SFLD" id="SFLDG01144">
    <property type="entry name" value="C2.B.4:_PGP_Like"/>
    <property type="match status" value="1"/>
</dbReference>
<dbReference type="InterPro" id="IPR036412">
    <property type="entry name" value="HAD-like_sf"/>
</dbReference>
<organism evidence="1 2">
    <name type="scientific">Fundicoccus culcitae</name>
    <dbReference type="NCBI Taxonomy" id="2969821"/>
    <lineage>
        <taxon>Bacteria</taxon>
        <taxon>Bacillati</taxon>
        <taxon>Bacillota</taxon>
        <taxon>Bacilli</taxon>
        <taxon>Lactobacillales</taxon>
        <taxon>Aerococcaceae</taxon>
        <taxon>Fundicoccus</taxon>
    </lineage>
</organism>
<dbReference type="Proteomes" id="UP001315967">
    <property type="component" value="Chromosome"/>
</dbReference>
<dbReference type="Gene3D" id="3.30.1240.10">
    <property type="match status" value="1"/>
</dbReference>
<dbReference type="PANTHER" id="PTHR10000">
    <property type="entry name" value="PHOSPHOSERINE PHOSPHATASE"/>
    <property type="match status" value="1"/>
</dbReference>